<reference evidence="2" key="1">
    <citation type="submission" date="2014-05" db="EMBL/GenBank/DDBJ databases">
        <authorList>
            <person name="Chronopoulou M."/>
        </authorList>
    </citation>
    <scope>NUCLEOTIDE SEQUENCE</scope>
    <source>
        <tissue evidence="2">Whole organism</tissue>
    </source>
</reference>
<protein>
    <submittedName>
        <fullName evidence="2">Uncharacterized protein</fullName>
    </submittedName>
</protein>
<accession>A0A0K2TEF7</accession>
<feature type="transmembrane region" description="Helical" evidence="1">
    <location>
        <begin position="62"/>
        <end position="84"/>
    </location>
</feature>
<dbReference type="AlphaFoldDB" id="A0A0K2TEF7"/>
<feature type="transmembrane region" description="Helical" evidence="1">
    <location>
        <begin position="6"/>
        <end position="26"/>
    </location>
</feature>
<sequence>MEEFRQFFSFFICRELHFLIIIFMELRILDYKFVIFVLRFFGTLFFHRHYPVTPLVVYEGLPFQVDVICTYIQICSLIIILFIFSHSQRLSNR</sequence>
<proteinExistence type="predicted"/>
<name>A0A0K2TEF7_LEPSM</name>
<dbReference type="EMBL" id="HACA01007032">
    <property type="protein sequence ID" value="CDW24393.1"/>
    <property type="molecule type" value="Transcribed_RNA"/>
</dbReference>
<keyword evidence="1" id="KW-0472">Membrane</keyword>
<keyword evidence="1" id="KW-0812">Transmembrane</keyword>
<evidence type="ECO:0000256" key="1">
    <source>
        <dbReference type="SAM" id="Phobius"/>
    </source>
</evidence>
<keyword evidence="1" id="KW-1133">Transmembrane helix</keyword>
<evidence type="ECO:0000313" key="2">
    <source>
        <dbReference type="EMBL" id="CDW24393.1"/>
    </source>
</evidence>
<organism evidence="2">
    <name type="scientific">Lepeophtheirus salmonis</name>
    <name type="common">Salmon louse</name>
    <name type="synonym">Caligus salmonis</name>
    <dbReference type="NCBI Taxonomy" id="72036"/>
    <lineage>
        <taxon>Eukaryota</taxon>
        <taxon>Metazoa</taxon>
        <taxon>Ecdysozoa</taxon>
        <taxon>Arthropoda</taxon>
        <taxon>Crustacea</taxon>
        <taxon>Multicrustacea</taxon>
        <taxon>Hexanauplia</taxon>
        <taxon>Copepoda</taxon>
        <taxon>Siphonostomatoida</taxon>
        <taxon>Caligidae</taxon>
        <taxon>Lepeophtheirus</taxon>
    </lineage>
</organism>